<reference evidence="6" key="1">
    <citation type="submission" date="2020-05" db="EMBL/GenBank/DDBJ databases">
        <authorList>
            <person name="Chiriac C."/>
            <person name="Salcher M."/>
            <person name="Ghai R."/>
            <person name="Kavagutti S V."/>
        </authorList>
    </citation>
    <scope>NUCLEOTIDE SEQUENCE</scope>
</reference>
<feature type="domain" description="RCK N-terminal" evidence="4">
    <location>
        <begin position="23"/>
        <end position="141"/>
    </location>
</feature>
<feature type="domain" description="RCK C-terminal" evidence="5">
    <location>
        <begin position="159"/>
        <end position="238"/>
    </location>
</feature>
<dbReference type="PANTHER" id="PTHR43833:SF8">
    <property type="entry name" value="TRK SYSTEM POTASSIUM UPTAKE PROTEIN TRKA"/>
    <property type="match status" value="1"/>
</dbReference>
<evidence type="ECO:0000313" key="6">
    <source>
        <dbReference type="EMBL" id="CAB4957240.1"/>
    </source>
</evidence>
<sequence length="242" mass="26241">MRRVKQSLASRSTISQTDTREIALHVVVVGCGRVGSEIAVTLEAQGHSVSIVDKRKDAFRRLPKDFAGDRILGFGFDRDTLIEAGITDAGALASVTSGDNSNIMSARVARETFGVPQVVARIYDPRRAAIYERLGIPTVATVSWTTEQVVRRLVPTTLPTDWTDASGGVHLVERTLPGHWAGRRLSGLEEFGRFTLSAVTRLGTAQVARNDLVGQSGDILHLVVATDALDELEKRLATTTDH</sequence>
<evidence type="ECO:0000259" key="5">
    <source>
        <dbReference type="PROSITE" id="PS51202"/>
    </source>
</evidence>
<dbReference type="Gene3D" id="3.40.50.720">
    <property type="entry name" value="NAD(P)-binding Rossmann-like Domain"/>
    <property type="match status" value="1"/>
</dbReference>
<dbReference type="EMBL" id="CAFBNL010000065">
    <property type="protein sequence ID" value="CAB4957240.1"/>
    <property type="molecule type" value="Genomic_DNA"/>
</dbReference>
<dbReference type="SUPFAM" id="SSF116726">
    <property type="entry name" value="TrkA C-terminal domain-like"/>
    <property type="match status" value="1"/>
</dbReference>
<gene>
    <name evidence="6" type="ORF">UFOPK3789_01066</name>
</gene>
<dbReference type="PANTHER" id="PTHR43833">
    <property type="entry name" value="POTASSIUM CHANNEL PROTEIN 2-RELATED-RELATED"/>
    <property type="match status" value="1"/>
</dbReference>
<evidence type="ECO:0000256" key="1">
    <source>
        <dbReference type="ARBA" id="ARBA00022538"/>
    </source>
</evidence>
<keyword evidence="2" id="KW-0630">Potassium</keyword>
<name>A0A6J7KMN4_9ZZZZ</name>
<keyword evidence="3" id="KW-0520">NAD</keyword>
<dbReference type="InterPro" id="IPR036721">
    <property type="entry name" value="RCK_C_sf"/>
</dbReference>
<proteinExistence type="predicted"/>
<dbReference type="PROSITE" id="PS51201">
    <property type="entry name" value="RCK_N"/>
    <property type="match status" value="1"/>
</dbReference>
<dbReference type="InterPro" id="IPR006036">
    <property type="entry name" value="K_uptake_TrkA"/>
</dbReference>
<protein>
    <submittedName>
        <fullName evidence="6">Unannotated protein</fullName>
    </submittedName>
</protein>
<keyword evidence="1" id="KW-0813">Transport</keyword>
<keyword evidence="1" id="KW-0406">Ion transport</keyword>
<dbReference type="AlphaFoldDB" id="A0A6J7KMN4"/>
<dbReference type="PROSITE" id="PS51202">
    <property type="entry name" value="RCK_C"/>
    <property type="match status" value="1"/>
</dbReference>
<dbReference type="InterPro" id="IPR050721">
    <property type="entry name" value="Trk_Ktr_HKT_K-transport"/>
</dbReference>
<dbReference type="InterPro" id="IPR036291">
    <property type="entry name" value="NAD(P)-bd_dom_sf"/>
</dbReference>
<evidence type="ECO:0000256" key="3">
    <source>
        <dbReference type="ARBA" id="ARBA00023027"/>
    </source>
</evidence>
<dbReference type="GO" id="GO:0015079">
    <property type="term" value="F:potassium ion transmembrane transporter activity"/>
    <property type="evidence" value="ECO:0007669"/>
    <property type="project" value="InterPro"/>
</dbReference>
<dbReference type="SUPFAM" id="SSF51735">
    <property type="entry name" value="NAD(P)-binding Rossmann-fold domains"/>
    <property type="match status" value="1"/>
</dbReference>
<dbReference type="PRINTS" id="PR00335">
    <property type="entry name" value="KUPTAKETRKA"/>
</dbReference>
<keyword evidence="1" id="KW-0633">Potassium transport</keyword>
<dbReference type="InterPro" id="IPR003148">
    <property type="entry name" value="RCK_N"/>
</dbReference>
<dbReference type="GO" id="GO:0005886">
    <property type="term" value="C:plasma membrane"/>
    <property type="evidence" value="ECO:0007669"/>
    <property type="project" value="InterPro"/>
</dbReference>
<accession>A0A6J7KMN4</accession>
<organism evidence="6">
    <name type="scientific">freshwater metagenome</name>
    <dbReference type="NCBI Taxonomy" id="449393"/>
    <lineage>
        <taxon>unclassified sequences</taxon>
        <taxon>metagenomes</taxon>
        <taxon>ecological metagenomes</taxon>
    </lineage>
</organism>
<dbReference type="InterPro" id="IPR006037">
    <property type="entry name" value="RCK_C"/>
</dbReference>
<dbReference type="Pfam" id="PF02254">
    <property type="entry name" value="TrkA_N"/>
    <property type="match status" value="1"/>
</dbReference>
<evidence type="ECO:0000256" key="2">
    <source>
        <dbReference type="ARBA" id="ARBA00022958"/>
    </source>
</evidence>
<evidence type="ECO:0000259" key="4">
    <source>
        <dbReference type="PROSITE" id="PS51201"/>
    </source>
</evidence>